<feature type="transmembrane region" description="Helical" evidence="1">
    <location>
        <begin position="98"/>
        <end position="118"/>
    </location>
</feature>
<accession>A0A9W9G4I8</accession>
<dbReference type="EMBL" id="JAPQKI010000001">
    <property type="protein sequence ID" value="KAJ5112016.1"/>
    <property type="molecule type" value="Genomic_DNA"/>
</dbReference>
<dbReference type="PANTHER" id="PTHR31382:SF5">
    <property type="entry name" value="SODIUM ION_PROTON EXCHANGER (EUROFUNG)"/>
    <property type="match status" value="1"/>
</dbReference>
<dbReference type="PANTHER" id="PTHR31382">
    <property type="entry name" value="NA(+)/H(+) ANTIPORTER"/>
    <property type="match status" value="1"/>
</dbReference>
<evidence type="ECO:0000313" key="3">
    <source>
        <dbReference type="Proteomes" id="UP001149074"/>
    </source>
</evidence>
<proteinExistence type="predicted"/>
<gene>
    <name evidence="2" type="ORF">N7532_000061</name>
</gene>
<evidence type="ECO:0000313" key="2">
    <source>
        <dbReference type="EMBL" id="KAJ5112016.1"/>
    </source>
</evidence>
<dbReference type="OrthoDB" id="5327978at2759"/>
<dbReference type="GO" id="GO:0036376">
    <property type="term" value="P:sodium ion export across plasma membrane"/>
    <property type="evidence" value="ECO:0007669"/>
    <property type="project" value="InterPro"/>
</dbReference>
<reference evidence="2" key="1">
    <citation type="submission" date="2022-11" db="EMBL/GenBank/DDBJ databases">
        <authorList>
            <person name="Petersen C."/>
        </authorList>
    </citation>
    <scope>NUCLEOTIDE SEQUENCE</scope>
    <source>
        <strain evidence="2">IBT 30761</strain>
    </source>
</reference>
<protein>
    <submittedName>
        <fullName evidence="2">Cation/H+ exchanger</fullName>
    </submittedName>
</protein>
<feature type="transmembrane region" description="Helical" evidence="1">
    <location>
        <begin position="68"/>
        <end position="86"/>
    </location>
</feature>
<dbReference type="GO" id="GO:0005886">
    <property type="term" value="C:plasma membrane"/>
    <property type="evidence" value="ECO:0007669"/>
    <property type="project" value="InterPro"/>
</dbReference>
<dbReference type="RefSeq" id="XP_056479789.1">
    <property type="nucleotide sequence ID" value="XM_056612565.1"/>
</dbReference>
<keyword evidence="3" id="KW-1185">Reference proteome</keyword>
<dbReference type="Proteomes" id="UP001149074">
    <property type="component" value="Unassembled WGS sequence"/>
</dbReference>
<dbReference type="GO" id="GO:0015385">
    <property type="term" value="F:sodium:proton antiporter activity"/>
    <property type="evidence" value="ECO:0007669"/>
    <property type="project" value="InterPro"/>
</dbReference>
<keyword evidence="1" id="KW-1133">Transmembrane helix</keyword>
<dbReference type="GO" id="GO:0120029">
    <property type="term" value="P:proton export across plasma membrane"/>
    <property type="evidence" value="ECO:0007669"/>
    <property type="project" value="InterPro"/>
</dbReference>
<dbReference type="GeneID" id="81351544"/>
<comment type="caution">
    <text evidence="2">The sequence shown here is derived from an EMBL/GenBank/DDBJ whole genome shotgun (WGS) entry which is preliminary data.</text>
</comment>
<dbReference type="AlphaFoldDB" id="A0A9W9G4I8"/>
<keyword evidence="1" id="KW-0472">Membrane</keyword>
<organism evidence="2 3">
    <name type="scientific">Penicillium argentinense</name>
    <dbReference type="NCBI Taxonomy" id="1131581"/>
    <lineage>
        <taxon>Eukaryota</taxon>
        <taxon>Fungi</taxon>
        <taxon>Dikarya</taxon>
        <taxon>Ascomycota</taxon>
        <taxon>Pezizomycotina</taxon>
        <taxon>Eurotiomycetes</taxon>
        <taxon>Eurotiomycetidae</taxon>
        <taxon>Eurotiales</taxon>
        <taxon>Aspergillaceae</taxon>
        <taxon>Penicillium</taxon>
    </lineage>
</organism>
<evidence type="ECO:0000256" key="1">
    <source>
        <dbReference type="SAM" id="Phobius"/>
    </source>
</evidence>
<sequence>MCEYSDTSQSTDLYISAKLSNPDQRGILTTYTMPPPIPLHKGWLGEKDTGCLGDGVGRALAHWALDGALYMIVLGQEYGLFLGFVCRNALNLAPRWRWIDKACFCLIPFAIGIFVAGACGCFRTDEPVAFFIPGGALNWDGNYHGEIETRHDSLNQPSKQSYRNHHLTTNNTRHATPTLPAYPINTAGPPLSAECLQELERSAVYGFFGRIRLEAISYVEYARRLLPDPGNSDSEINTLTVPSIEDCPVEVLMLSQNEATSE</sequence>
<name>A0A9W9G4I8_9EURO</name>
<keyword evidence="1" id="KW-0812">Transmembrane</keyword>
<reference evidence="2" key="2">
    <citation type="journal article" date="2023" name="IMA Fungus">
        <title>Comparative genomic study of the Penicillium genus elucidates a diverse pangenome and 15 lateral gene transfer events.</title>
        <authorList>
            <person name="Petersen C."/>
            <person name="Sorensen T."/>
            <person name="Nielsen M.R."/>
            <person name="Sondergaard T.E."/>
            <person name="Sorensen J.L."/>
            <person name="Fitzpatrick D.A."/>
            <person name="Frisvad J.C."/>
            <person name="Nielsen K.L."/>
        </authorList>
    </citation>
    <scope>NUCLEOTIDE SEQUENCE</scope>
    <source>
        <strain evidence="2">IBT 30761</strain>
    </source>
</reference>
<dbReference type="InterPro" id="IPR004712">
    <property type="entry name" value="Na+/H+_antiporter_fungi"/>
</dbReference>
<dbReference type="GO" id="GO:0042391">
    <property type="term" value="P:regulation of membrane potential"/>
    <property type="evidence" value="ECO:0007669"/>
    <property type="project" value="InterPro"/>
</dbReference>